<reference evidence="1 2" key="1">
    <citation type="submission" date="2019-05" db="EMBL/GenBank/DDBJ databases">
        <title>Another draft genome of Portunus trituberculatus and its Hox gene families provides insights of decapod evolution.</title>
        <authorList>
            <person name="Jeong J.-H."/>
            <person name="Song I."/>
            <person name="Kim S."/>
            <person name="Choi T."/>
            <person name="Kim D."/>
            <person name="Ryu S."/>
            <person name="Kim W."/>
        </authorList>
    </citation>
    <scope>NUCLEOTIDE SEQUENCE [LARGE SCALE GENOMIC DNA]</scope>
    <source>
        <tissue evidence="1">Muscle</tissue>
    </source>
</reference>
<sequence length="31" mass="3503">MRLPSTARRVLVPCLQNQGHIPVIWTCPGRC</sequence>
<proteinExistence type="predicted"/>
<accession>A0A5B7HQM2</accession>
<evidence type="ECO:0000313" key="1">
    <source>
        <dbReference type="EMBL" id="MPC75271.1"/>
    </source>
</evidence>
<protein>
    <submittedName>
        <fullName evidence="1">Uncharacterized protein</fullName>
    </submittedName>
</protein>
<dbReference type="AlphaFoldDB" id="A0A5B7HQM2"/>
<gene>
    <name evidence="1" type="ORF">E2C01_069656</name>
</gene>
<keyword evidence="2" id="KW-1185">Reference proteome</keyword>
<evidence type="ECO:0000313" key="2">
    <source>
        <dbReference type="Proteomes" id="UP000324222"/>
    </source>
</evidence>
<name>A0A5B7HQM2_PORTR</name>
<dbReference type="EMBL" id="VSRR010040733">
    <property type="protein sequence ID" value="MPC75271.1"/>
    <property type="molecule type" value="Genomic_DNA"/>
</dbReference>
<organism evidence="1 2">
    <name type="scientific">Portunus trituberculatus</name>
    <name type="common">Swimming crab</name>
    <name type="synonym">Neptunus trituberculatus</name>
    <dbReference type="NCBI Taxonomy" id="210409"/>
    <lineage>
        <taxon>Eukaryota</taxon>
        <taxon>Metazoa</taxon>
        <taxon>Ecdysozoa</taxon>
        <taxon>Arthropoda</taxon>
        <taxon>Crustacea</taxon>
        <taxon>Multicrustacea</taxon>
        <taxon>Malacostraca</taxon>
        <taxon>Eumalacostraca</taxon>
        <taxon>Eucarida</taxon>
        <taxon>Decapoda</taxon>
        <taxon>Pleocyemata</taxon>
        <taxon>Brachyura</taxon>
        <taxon>Eubrachyura</taxon>
        <taxon>Portunoidea</taxon>
        <taxon>Portunidae</taxon>
        <taxon>Portuninae</taxon>
        <taxon>Portunus</taxon>
    </lineage>
</organism>
<dbReference type="Proteomes" id="UP000324222">
    <property type="component" value="Unassembled WGS sequence"/>
</dbReference>
<comment type="caution">
    <text evidence="1">The sequence shown here is derived from an EMBL/GenBank/DDBJ whole genome shotgun (WGS) entry which is preliminary data.</text>
</comment>